<organism evidence="6 7">
    <name type="scientific">Actinopolymorpha pittospori</name>
    <dbReference type="NCBI Taxonomy" id="648752"/>
    <lineage>
        <taxon>Bacteria</taxon>
        <taxon>Bacillati</taxon>
        <taxon>Actinomycetota</taxon>
        <taxon>Actinomycetes</taxon>
        <taxon>Propionibacteriales</taxon>
        <taxon>Actinopolymorphaceae</taxon>
        <taxon>Actinopolymorpha</taxon>
    </lineage>
</organism>
<reference evidence="6" key="1">
    <citation type="submission" date="2020-10" db="EMBL/GenBank/DDBJ databases">
        <title>Sequencing the genomes of 1000 actinobacteria strains.</title>
        <authorList>
            <person name="Klenk H.-P."/>
        </authorList>
    </citation>
    <scope>NUCLEOTIDE SEQUENCE</scope>
    <source>
        <strain evidence="6">DSM 45354</strain>
    </source>
</reference>
<dbReference type="InterPro" id="IPR003339">
    <property type="entry name" value="ABC/ECF_trnsptr_transmembrane"/>
</dbReference>
<feature type="transmembrane region" description="Helical" evidence="5">
    <location>
        <begin position="341"/>
        <end position="357"/>
    </location>
</feature>
<evidence type="ECO:0000256" key="1">
    <source>
        <dbReference type="ARBA" id="ARBA00004141"/>
    </source>
</evidence>
<feature type="transmembrane region" description="Helical" evidence="5">
    <location>
        <begin position="303"/>
        <end position="321"/>
    </location>
</feature>
<keyword evidence="2 5" id="KW-0812">Transmembrane</keyword>
<name>A0A927N263_9ACTN</name>
<dbReference type="Pfam" id="PF02361">
    <property type="entry name" value="CbiQ"/>
    <property type="match status" value="1"/>
</dbReference>
<dbReference type="AlphaFoldDB" id="A0A927N263"/>
<accession>A0A927N263</accession>
<dbReference type="RefSeq" id="WP_192754238.1">
    <property type="nucleotide sequence ID" value="NZ_BAABJL010000225.1"/>
</dbReference>
<dbReference type="Proteomes" id="UP000638648">
    <property type="component" value="Unassembled WGS sequence"/>
</dbReference>
<comment type="subcellular location">
    <subcellularLocation>
        <location evidence="1">Membrane</location>
        <topology evidence="1">Multi-pass membrane protein</topology>
    </subcellularLocation>
</comment>
<evidence type="ECO:0000256" key="5">
    <source>
        <dbReference type="SAM" id="Phobius"/>
    </source>
</evidence>
<dbReference type="PANTHER" id="PTHR33514:SF15">
    <property type="entry name" value="COBALT TRANSPORT PROTEIN"/>
    <property type="match status" value="1"/>
</dbReference>
<dbReference type="PANTHER" id="PTHR33514">
    <property type="entry name" value="PROTEIN ABCI12, CHLOROPLASTIC"/>
    <property type="match status" value="1"/>
</dbReference>
<dbReference type="EMBL" id="JADBEM010000001">
    <property type="protein sequence ID" value="MBE1610946.1"/>
    <property type="molecule type" value="Genomic_DNA"/>
</dbReference>
<evidence type="ECO:0000256" key="2">
    <source>
        <dbReference type="ARBA" id="ARBA00022692"/>
    </source>
</evidence>
<gene>
    <name evidence="6" type="ORF">HEB94_007794</name>
</gene>
<feature type="transmembrane region" description="Helical" evidence="5">
    <location>
        <begin position="263"/>
        <end position="283"/>
    </location>
</feature>
<proteinExistence type="predicted"/>
<feature type="transmembrane region" description="Helical" evidence="5">
    <location>
        <begin position="35"/>
        <end position="52"/>
    </location>
</feature>
<evidence type="ECO:0000313" key="7">
    <source>
        <dbReference type="Proteomes" id="UP000638648"/>
    </source>
</evidence>
<keyword evidence="3 5" id="KW-1133">Transmembrane helix</keyword>
<dbReference type="CDD" id="cd16914">
    <property type="entry name" value="EcfT"/>
    <property type="match status" value="1"/>
</dbReference>
<feature type="transmembrane region" description="Helical" evidence="5">
    <location>
        <begin position="155"/>
        <end position="175"/>
    </location>
</feature>
<evidence type="ECO:0000256" key="4">
    <source>
        <dbReference type="ARBA" id="ARBA00023136"/>
    </source>
</evidence>
<keyword evidence="7" id="KW-1185">Reference proteome</keyword>
<comment type="caution">
    <text evidence="6">The sequence shown here is derived from an EMBL/GenBank/DDBJ whole genome shotgun (WGS) entry which is preliminary data.</text>
</comment>
<keyword evidence="4 5" id="KW-0472">Membrane</keyword>
<sequence length="373" mass="38512">MRSVHRPTLPRNLHPGAWWLWALGLATAASRTTNPLLLVLVLAVAGYVVTARRSSAPWARSYTAFLKLGLVVIAIRVVFQCLFGAAVTGRVVLFTIPQVPLPGWMEGIRLGGAVTAEALASSAYDGLRLATVLACVGAANALANPKRLLATMPGALYELGVAVVVAMTFAPQLVTDATRIRSARRLRGQVDRGPRMLRSTAVPLLEGALERSLALAAAMDSRGYGRLGTVSRRTRLVTGILVIGGLVGVCAGTYGLLDASGGPLFGLPVLVAGALAAVAGLALGGRRAIRTKYRPDPWALPEWLVAASGAAVAAAFVWSASTGVDGLVVPTVPLGVPTLPLLPAGGVLVALLPAWLAPPPPRSVPSPATEVLA</sequence>
<evidence type="ECO:0000256" key="3">
    <source>
        <dbReference type="ARBA" id="ARBA00022989"/>
    </source>
</evidence>
<dbReference type="GO" id="GO:0005886">
    <property type="term" value="C:plasma membrane"/>
    <property type="evidence" value="ECO:0007669"/>
    <property type="project" value="UniProtKB-ARBA"/>
</dbReference>
<feature type="transmembrane region" description="Helical" evidence="5">
    <location>
        <begin position="236"/>
        <end position="257"/>
    </location>
</feature>
<evidence type="ECO:0000313" key="6">
    <source>
        <dbReference type="EMBL" id="MBE1610946.1"/>
    </source>
</evidence>
<protein>
    <submittedName>
        <fullName evidence="6">Energy-coupling factor transport system permease protein</fullName>
    </submittedName>
</protein>
<feature type="transmembrane region" description="Helical" evidence="5">
    <location>
        <begin position="64"/>
        <end position="87"/>
    </location>
</feature>